<protein>
    <submittedName>
        <fullName evidence="2">(northern house mosquito) hypothetical protein</fullName>
    </submittedName>
</protein>
<reference evidence="2" key="1">
    <citation type="submission" date="2021-05" db="EMBL/GenBank/DDBJ databases">
        <authorList>
            <person name="Alioto T."/>
            <person name="Alioto T."/>
            <person name="Gomez Garrido J."/>
        </authorList>
    </citation>
    <scope>NUCLEOTIDE SEQUENCE</scope>
</reference>
<name>A0A8D8L7L5_CULPI</name>
<feature type="compositionally biased region" description="Polar residues" evidence="1">
    <location>
        <begin position="201"/>
        <end position="212"/>
    </location>
</feature>
<proteinExistence type="predicted"/>
<sequence length="516" mass="59042">MDSAENNPNIDPRLLEHLNRHKLTRLVSLLAEAEITSKDLVKFRRNPTLVSGVLPKVRDQLDFTDSLRNVTIDQGAQTDITFFKDLGNTNNVTLTQICELNTNGQKFLRAYIRPNGTKAPITDPMRYHVRNALVEHYYPICEGSITDPWLTQMRDIVMAELPDEDPESWYVAAADGQPASGLLYDRYRTYRKGMRKKAREQQGQNLVNQHSASVKKKRKRPEVQDPAPESQPKPESQWTTLTAEEKNVNTAAKLKLSGMGFSDEAAVKMAWAQSYSLRRHEAVTGVLKLIEWDVLKHFTDTAALVTIDFNTIHGIREDKFHAKLPIFIQRFKRLHEGFLNLIEGDKELLAEAVTSFKSADVNEKAIFLSFYCLPLIIRQGFIKRNDKKTKPSLLDSRNAFITMTETEAKVTEAVTERRKVAAQRKETVQPFIVAVGSLTEIKAVFVTFDELLVKCRSISAAVDLCFKLHSVFHLEYAKECESVMKFIQTYFYEIRYAKDKLESRVRTFISDLNRDS</sequence>
<dbReference type="EMBL" id="HBUE01347718">
    <property type="protein sequence ID" value="CAG6601623.1"/>
    <property type="molecule type" value="Transcribed_RNA"/>
</dbReference>
<feature type="region of interest" description="Disordered" evidence="1">
    <location>
        <begin position="193"/>
        <end position="244"/>
    </location>
</feature>
<organism evidence="2">
    <name type="scientific">Culex pipiens</name>
    <name type="common">House mosquito</name>
    <dbReference type="NCBI Taxonomy" id="7175"/>
    <lineage>
        <taxon>Eukaryota</taxon>
        <taxon>Metazoa</taxon>
        <taxon>Ecdysozoa</taxon>
        <taxon>Arthropoda</taxon>
        <taxon>Hexapoda</taxon>
        <taxon>Insecta</taxon>
        <taxon>Pterygota</taxon>
        <taxon>Neoptera</taxon>
        <taxon>Endopterygota</taxon>
        <taxon>Diptera</taxon>
        <taxon>Nematocera</taxon>
        <taxon>Culicoidea</taxon>
        <taxon>Culicidae</taxon>
        <taxon>Culicinae</taxon>
        <taxon>Culicini</taxon>
        <taxon>Culex</taxon>
        <taxon>Culex</taxon>
    </lineage>
</organism>
<evidence type="ECO:0000256" key="1">
    <source>
        <dbReference type="SAM" id="MobiDB-lite"/>
    </source>
</evidence>
<evidence type="ECO:0000313" key="2">
    <source>
        <dbReference type="EMBL" id="CAG6601623.1"/>
    </source>
</evidence>
<dbReference type="EMBL" id="HBUE01240667">
    <property type="protein sequence ID" value="CAG6549354.1"/>
    <property type="molecule type" value="Transcribed_RNA"/>
</dbReference>
<dbReference type="AlphaFoldDB" id="A0A8D8L7L5"/>
<feature type="compositionally biased region" description="Polar residues" evidence="1">
    <location>
        <begin position="233"/>
        <end position="242"/>
    </location>
</feature>
<accession>A0A8D8L7L5</accession>